<dbReference type="EMBL" id="LGCI01000011">
    <property type="protein sequence ID" value="KOY80217.1"/>
    <property type="molecule type" value="Genomic_DNA"/>
</dbReference>
<keyword evidence="4" id="KW-1185">Reference proteome</keyword>
<feature type="transmembrane region" description="Helical" evidence="1">
    <location>
        <begin position="230"/>
        <end position="249"/>
    </location>
</feature>
<evidence type="ECO:0000313" key="3">
    <source>
        <dbReference type="EMBL" id="KOY80217.1"/>
    </source>
</evidence>
<name>A0A0N0CUM4_9BACI</name>
<organism evidence="3 4">
    <name type="scientific">Lysinibacillus macroides</name>
    <dbReference type="NCBI Taxonomy" id="33935"/>
    <lineage>
        <taxon>Bacteria</taxon>
        <taxon>Bacillati</taxon>
        <taxon>Bacillota</taxon>
        <taxon>Bacilli</taxon>
        <taxon>Bacillales</taxon>
        <taxon>Bacillaceae</taxon>
        <taxon>Lysinibacillus</taxon>
    </lineage>
</organism>
<feature type="transmembrane region" description="Helical" evidence="1">
    <location>
        <begin position="186"/>
        <end position="209"/>
    </location>
</feature>
<gene>
    <name evidence="3" type="ORF">ADM90_20385</name>
</gene>
<dbReference type="GeneID" id="29439628"/>
<dbReference type="AlphaFoldDB" id="A0A0N0CUM4"/>
<feature type="domain" description="Urease accessory protein UreH-like transmembrane" evidence="2">
    <location>
        <begin position="37"/>
        <end position="240"/>
    </location>
</feature>
<comment type="caution">
    <text evidence="3">The sequence shown here is derived from an EMBL/GenBank/DDBJ whole genome shotgun (WGS) entry which is preliminary data.</text>
</comment>
<dbReference type="OrthoDB" id="43562at2"/>
<proteinExistence type="predicted"/>
<evidence type="ECO:0000259" key="2">
    <source>
        <dbReference type="Pfam" id="PF13386"/>
    </source>
</evidence>
<feature type="transmembrane region" description="Helical" evidence="1">
    <location>
        <begin position="36"/>
        <end position="63"/>
    </location>
</feature>
<evidence type="ECO:0000256" key="1">
    <source>
        <dbReference type="SAM" id="Phobius"/>
    </source>
</evidence>
<dbReference type="Proteomes" id="UP000037977">
    <property type="component" value="Unassembled WGS sequence"/>
</dbReference>
<protein>
    <recommendedName>
        <fullName evidence="2">Urease accessory protein UreH-like transmembrane domain-containing protein</fullName>
    </recommendedName>
</protein>
<accession>A0A0N0CUM4</accession>
<feature type="transmembrane region" description="Helical" evidence="1">
    <location>
        <begin position="83"/>
        <end position="107"/>
    </location>
</feature>
<dbReference type="InterPro" id="IPR039447">
    <property type="entry name" value="UreH-like_TM_dom"/>
</dbReference>
<feature type="transmembrane region" description="Helical" evidence="1">
    <location>
        <begin position="152"/>
        <end position="174"/>
    </location>
</feature>
<feature type="transmembrane region" description="Helical" evidence="1">
    <location>
        <begin position="113"/>
        <end position="131"/>
    </location>
</feature>
<dbReference type="Pfam" id="PF13386">
    <property type="entry name" value="DsbD_2"/>
    <property type="match status" value="1"/>
</dbReference>
<evidence type="ECO:0000313" key="4">
    <source>
        <dbReference type="Proteomes" id="UP000037977"/>
    </source>
</evidence>
<dbReference type="STRING" id="33935.ADM90_20385"/>
<dbReference type="RefSeq" id="WP_009374042.1">
    <property type="nucleotide sequence ID" value="NZ_CP065643.1"/>
</dbReference>
<keyword evidence="1" id="KW-0472">Membrane</keyword>
<keyword evidence="1" id="KW-0812">Transmembrane</keyword>
<dbReference type="PATRIC" id="fig|33935.3.peg.4313"/>
<sequence>MNEVLLQIHVWLSQLANLVAEPIYTLALKLDVWGMKAFLLGLVGATAPCQLTSNSTAVALITYETEKNKRWLNVGSYITGKSLVYILLGIMSVFIGSTVADIPFIGTMFFRKLFGLTLILIGLALLGNISVHSSASQRIFQKVQKGLKLKNTSLSFGLAMGFLFCPTLFWLFFVLLLPTGNGEFNLIGPIFFAIGTAMPLILYVILLTISERLLNPMKKTLYSFHNVSRNISAIFFILSGLFETLNAWIG</sequence>
<keyword evidence="1" id="KW-1133">Transmembrane helix</keyword>
<reference evidence="3 4" key="1">
    <citation type="submission" date="2015-07" db="EMBL/GenBank/DDBJ databases">
        <title>Genome sequencing project for genomic taxonomy and phylogenomics of Bacillus-like bacteria.</title>
        <authorList>
            <person name="Liu B."/>
            <person name="Wang J."/>
            <person name="Zhu Y."/>
            <person name="Liu G."/>
            <person name="Chen Q."/>
            <person name="Chen Z."/>
            <person name="Che J."/>
            <person name="Ge C."/>
            <person name="Shi H."/>
            <person name="Pan Z."/>
            <person name="Liu X."/>
        </authorList>
    </citation>
    <scope>NUCLEOTIDE SEQUENCE [LARGE SCALE GENOMIC DNA]</scope>
    <source>
        <strain evidence="3 4">DSM 54</strain>
    </source>
</reference>